<protein>
    <recommendedName>
        <fullName evidence="1">DUF4220 domain-containing protein</fullName>
    </recommendedName>
</protein>
<dbReference type="Pfam" id="PF13968">
    <property type="entry name" value="DUF4220"/>
    <property type="match status" value="1"/>
</dbReference>
<feature type="domain" description="DUF4220" evidence="1">
    <location>
        <begin position="7"/>
        <end position="53"/>
    </location>
</feature>
<name>A0A6A6KZK3_HEVBR</name>
<evidence type="ECO:0000313" key="2">
    <source>
        <dbReference type="EMBL" id="KAF2293515.1"/>
    </source>
</evidence>
<dbReference type="AlphaFoldDB" id="A0A6A6KZK3"/>
<gene>
    <name evidence="2" type="ORF">GH714_002374</name>
</gene>
<sequence length="80" mass="9390">MRQEKRGLDDVKVVEDAYEFFKIFKGLIVDLILSFKERDESRNFFNSISAEDAQRLDTLSFLMAIFSNWTVVTVLEKFTS</sequence>
<evidence type="ECO:0000259" key="1">
    <source>
        <dbReference type="Pfam" id="PF13968"/>
    </source>
</evidence>
<reference evidence="2 3" key="1">
    <citation type="journal article" date="2020" name="Mol. Plant">
        <title>The Chromosome-Based Rubber Tree Genome Provides New Insights into Spurge Genome Evolution and Rubber Biosynthesis.</title>
        <authorList>
            <person name="Liu J."/>
            <person name="Shi C."/>
            <person name="Shi C.C."/>
            <person name="Li W."/>
            <person name="Zhang Q.J."/>
            <person name="Zhang Y."/>
            <person name="Li K."/>
            <person name="Lu H.F."/>
            <person name="Shi C."/>
            <person name="Zhu S.T."/>
            <person name="Xiao Z.Y."/>
            <person name="Nan H."/>
            <person name="Yue Y."/>
            <person name="Zhu X.G."/>
            <person name="Wu Y."/>
            <person name="Hong X.N."/>
            <person name="Fan G.Y."/>
            <person name="Tong Y."/>
            <person name="Zhang D."/>
            <person name="Mao C.L."/>
            <person name="Liu Y.L."/>
            <person name="Hao S.J."/>
            <person name="Liu W.Q."/>
            <person name="Lv M.Q."/>
            <person name="Zhang H.B."/>
            <person name="Liu Y."/>
            <person name="Hu-Tang G.R."/>
            <person name="Wang J.P."/>
            <person name="Wang J.H."/>
            <person name="Sun Y.H."/>
            <person name="Ni S.B."/>
            <person name="Chen W.B."/>
            <person name="Zhang X.C."/>
            <person name="Jiao Y.N."/>
            <person name="Eichler E.E."/>
            <person name="Li G.H."/>
            <person name="Liu X."/>
            <person name="Gao L.Z."/>
        </authorList>
    </citation>
    <scope>NUCLEOTIDE SEQUENCE [LARGE SCALE GENOMIC DNA]</scope>
    <source>
        <strain evidence="3">cv. GT1</strain>
        <tissue evidence="2">Leaf</tissue>
    </source>
</reference>
<evidence type="ECO:0000313" key="3">
    <source>
        <dbReference type="Proteomes" id="UP000467840"/>
    </source>
</evidence>
<dbReference type="InterPro" id="IPR025315">
    <property type="entry name" value="DUF4220"/>
</dbReference>
<dbReference type="EMBL" id="JAAGAX010000013">
    <property type="protein sequence ID" value="KAF2293515.1"/>
    <property type="molecule type" value="Genomic_DNA"/>
</dbReference>
<keyword evidence="3" id="KW-1185">Reference proteome</keyword>
<proteinExistence type="predicted"/>
<organism evidence="2 3">
    <name type="scientific">Hevea brasiliensis</name>
    <name type="common">Para rubber tree</name>
    <name type="synonym">Siphonia brasiliensis</name>
    <dbReference type="NCBI Taxonomy" id="3981"/>
    <lineage>
        <taxon>Eukaryota</taxon>
        <taxon>Viridiplantae</taxon>
        <taxon>Streptophyta</taxon>
        <taxon>Embryophyta</taxon>
        <taxon>Tracheophyta</taxon>
        <taxon>Spermatophyta</taxon>
        <taxon>Magnoliopsida</taxon>
        <taxon>eudicotyledons</taxon>
        <taxon>Gunneridae</taxon>
        <taxon>Pentapetalae</taxon>
        <taxon>rosids</taxon>
        <taxon>fabids</taxon>
        <taxon>Malpighiales</taxon>
        <taxon>Euphorbiaceae</taxon>
        <taxon>Crotonoideae</taxon>
        <taxon>Micrandreae</taxon>
        <taxon>Hevea</taxon>
    </lineage>
</organism>
<comment type="caution">
    <text evidence="2">The sequence shown here is derived from an EMBL/GenBank/DDBJ whole genome shotgun (WGS) entry which is preliminary data.</text>
</comment>
<dbReference type="Proteomes" id="UP000467840">
    <property type="component" value="Chromosome 7"/>
</dbReference>
<accession>A0A6A6KZK3</accession>